<dbReference type="Gene3D" id="1.20.120.680">
    <property type="entry name" value="Formiminotetrahydrofolate cyclodeaminase monomer, up-and-down helical bundle"/>
    <property type="match status" value="1"/>
</dbReference>
<keyword evidence="4" id="KW-1185">Reference proteome</keyword>
<keyword evidence="1" id="KW-0175">Coiled coil</keyword>
<dbReference type="AlphaFoldDB" id="A0A1H5RYI4"/>
<accession>A0A1H5RYI4</accession>
<reference evidence="4" key="1">
    <citation type="submission" date="2016-10" db="EMBL/GenBank/DDBJ databases">
        <authorList>
            <person name="Varghese N."/>
            <person name="Submissions S."/>
        </authorList>
    </citation>
    <scope>NUCLEOTIDE SEQUENCE [LARGE SCALE GENOMIC DNA]</scope>
    <source>
        <strain evidence="4">DSM 5463</strain>
    </source>
</reference>
<dbReference type="EMBL" id="FNUK01000001">
    <property type="protein sequence ID" value="SEF42768.1"/>
    <property type="molecule type" value="Genomic_DNA"/>
</dbReference>
<sequence length="213" mass="23536">MIRRGMEGMLIEKSVKEFVEETASSSPVPGGGSVAAFSGAVAAALSEMVANLTVGKKGYEDVQEDMKNIIEQAKKIRGNLLKAIDKDSKAFDKVMEAFKMPKDTEEEKEKRKKAIQEALKEAAIVPLDTAREAFKIFELSRKVIVNGNKNAITDGAVSCMMARTSILSALLNVKINLASIKDEEFVEKIKKEVEELEEKTLKLEKEILDKVEL</sequence>
<gene>
    <name evidence="3" type="ORF">SAMN05660865_00243</name>
</gene>
<dbReference type="InterPro" id="IPR036178">
    <property type="entry name" value="Formintransfe-cycloase-like_sf"/>
</dbReference>
<feature type="coiled-coil region" evidence="1">
    <location>
        <begin position="186"/>
        <end position="213"/>
    </location>
</feature>
<dbReference type="SUPFAM" id="SSF101262">
    <property type="entry name" value="Methenyltetrahydrofolate cyclohydrolase-like"/>
    <property type="match status" value="1"/>
</dbReference>
<protein>
    <submittedName>
        <fullName evidence="3">Formiminotetrahydrofolate cyclodeaminase</fullName>
    </submittedName>
</protein>
<dbReference type="Proteomes" id="UP000242850">
    <property type="component" value="Unassembled WGS sequence"/>
</dbReference>
<proteinExistence type="predicted"/>
<name>A0A1H5RYI4_9CLOT</name>
<evidence type="ECO:0000256" key="1">
    <source>
        <dbReference type="SAM" id="Coils"/>
    </source>
</evidence>
<dbReference type="Pfam" id="PF04961">
    <property type="entry name" value="FTCD_C"/>
    <property type="match status" value="1"/>
</dbReference>
<dbReference type="GO" id="GO:0003824">
    <property type="term" value="F:catalytic activity"/>
    <property type="evidence" value="ECO:0007669"/>
    <property type="project" value="InterPro"/>
</dbReference>
<dbReference type="InterPro" id="IPR007044">
    <property type="entry name" value="Cyclodeamin/CycHdrlase"/>
</dbReference>
<evidence type="ECO:0000313" key="4">
    <source>
        <dbReference type="Proteomes" id="UP000242850"/>
    </source>
</evidence>
<feature type="domain" description="Cyclodeaminase/cyclohydrolase" evidence="2">
    <location>
        <begin position="14"/>
        <end position="195"/>
    </location>
</feature>
<evidence type="ECO:0000313" key="3">
    <source>
        <dbReference type="EMBL" id="SEF42768.1"/>
    </source>
</evidence>
<evidence type="ECO:0000259" key="2">
    <source>
        <dbReference type="Pfam" id="PF04961"/>
    </source>
</evidence>
<organism evidence="3 4">
    <name type="scientific">Caloramator fervidus</name>
    <dbReference type="NCBI Taxonomy" id="29344"/>
    <lineage>
        <taxon>Bacteria</taxon>
        <taxon>Bacillati</taxon>
        <taxon>Bacillota</taxon>
        <taxon>Clostridia</taxon>
        <taxon>Eubacteriales</taxon>
        <taxon>Clostridiaceae</taxon>
        <taxon>Caloramator</taxon>
    </lineage>
</organism>